<dbReference type="Gene3D" id="3.10.20.310">
    <property type="entry name" value="membrane protein fhac"/>
    <property type="match status" value="5"/>
</dbReference>
<accession>A1S4P8</accession>
<dbReference type="InterPro" id="IPR023707">
    <property type="entry name" value="OM_assembly_BamA"/>
</dbReference>
<feature type="domain" description="POTRA" evidence="10">
    <location>
        <begin position="46"/>
        <end position="113"/>
    </location>
</feature>
<dbReference type="PIRSF" id="PIRSF006076">
    <property type="entry name" value="OM_assembly_OMP85"/>
    <property type="match status" value="1"/>
</dbReference>
<keyword evidence="5 8" id="KW-0677">Repeat</keyword>
<keyword evidence="7 8" id="KW-0998">Cell outer membrane</keyword>
<name>A1S4P8_SHEAM</name>
<comment type="similarity">
    <text evidence="8">Belongs to the BamA family.</text>
</comment>
<sequence precursor="true">MILPDSEQGQTNNQKCSMRLNKLFASMMLLGASYSGTGLAETFAPFTVTDIQVEGLQRVALGAALLSLPIKVGDTVDQLKLQQAIKSLYATTNFDTVSVANDDGVLVVTVKERPTISEVTFEGNKDIKDEQLQESLDNSGVKVGEALDRTMLSGIEKGLQDFYYGVGKYGAKVEAQVINLPRNRVELKFKFTEGLAAEIRQINIVGNSKFSDAELIGMLELKDYVAWWDLFGERRYQKQKLQADLETIKTHYHNNGYIRFDVTSTQVAMTPDRKGLYITINVDEGEQYKVKEVNLTGDLMGREELMRAILPIKAGDQYNGADVTFTEEMYAKYLGRFGYAYPEVKTFPEIDDENKEVTLNVNVRPGKRVYVRSVNFTGNTVTKDEVLRRELRQMEGAWLNSANVELSKNRLNRLGFFETVDTETVQVPGTDDLVDVSFKVKEQPSGSFNAGIGYGTESGISLQFGVQQSNFLGTGNQAGININTNKYSKNVSLSYSDPYFTKDGVSLGGNIYWNEFDANEANLERYKNSSYGVALSSGFPVNEYNRLNFGVGFRHNTISEISAYEQALRFYNIYRDEDDPNSDLSFNNFELNAGWYRSTLNRGTFPTDGSSQRLSGKMSTPGSDLQYFKTDLDTNFYFPLTRSHSFVLLSRARIGYGNGYGDFNGNDQILPFWENYYSGGSSSLRGFKSNSVGPRSFYVVRGSEPCSPDPSGDGCGLPGDPNQIQVSQGRSIGGNAVATASVELIVPTPFLDEAYTNSVRTSFFVDAGNVWDTEFDYDKYRSLPAEEFAKLEDYSDPSRLRASWGMSVQWLSPMGPMVFSLAWPIKEYEDDETEIFSFNIGKTF</sequence>
<evidence type="ECO:0000256" key="3">
    <source>
        <dbReference type="ARBA" id="ARBA00022692"/>
    </source>
</evidence>
<evidence type="ECO:0000256" key="2">
    <source>
        <dbReference type="ARBA" id="ARBA00022452"/>
    </source>
</evidence>
<organism evidence="11 12">
    <name type="scientific">Shewanella amazonensis (strain ATCC BAA-1098 / SB2B)</name>
    <dbReference type="NCBI Taxonomy" id="326297"/>
    <lineage>
        <taxon>Bacteria</taxon>
        <taxon>Pseudomonadati</taxon>
        <taxon>Pseudomonadota</taxon>
        <taxon>Gammaproteobacteria</taxon>
        <taxon>Alteromonadales</taxon>
        <taxon>Shewanellaceae</taxon>
        <taxon>Shewanella</taxon>
    </lineage>
</organism>
<dbReference type="EMBL" id="CP000507">
    <property type="protein sequence ID" value="ABL99354.1"/>
    <property type="molecule type" value="Genomic_DNA"/>
</dbReference>
<dbReference type="GO" id="GO:0051205">
    <property type="term" value="P:protein insertion into membrane"/>
    <property type="evidence" value="ECO:0007669"/>
    <property type="project" value="UniProtKB-UniRule"/>
</dbReference>
<evidence type="ECO:0000256" key="5">
    <source>
        <dbReference type="ARBA" id="ARBA00022737"/>
    </source>
</evidence>
<evidence type="ECO:0000256" key="7">
    <source>
        <dbReference type="ARBA" id="ARBA00023237"/>
    </source>
</evidence>
<dbReference type="STRING" id="326297.Sama_1147"/>
<dbReference type="HAMAP" id="MF_01430">
    <property type="entry name" value="OM_assembly_BamA"/>
    <property type="match status" value="1"/>
</dbReference>
<dbReference type="InterPro" id="IPR039910">
    <property type="entry name" value="D15-like"/>
</dbReference>
<comment type="function">
    <text evidence="8">Part of the outer membrane protein assembly complex, which is involved in assembly and insertion of beta-barrel proteins into the outer membrane.</text>
</comment>
<dbReference type="Proteomes" id="UP000009175">
    <property type="component" value="Chromosome"/>
</dbReference>
<evidence type="ECO:0000313" key="11">
    <source>
        <dbReference type="EMBL" id="ABL99354.1"/>
    </source>
</evidence>
<dbReference type="GO" id="GO:0043165">
    <property type="term" value="P:Gram-negative-bacterium-type cell outer membrane assembly"/>
    <property type="evidence" value="ECO:0007669"/>
    <property type="project" value="UniProtKB-UniRule"/>
</dbReference>
<keyword evidence="2 8" id="KW-1134">Transmembrane beta strand</keyword>
<evidence type="ECO:0000256" key="8">
    <source>
        <dbReference type="HAMAP-Rule" id="MF_01430"/>
    </source>
</evidence>
<dbReference type="AlphaFoldDB" id="A1S4P8"/>
<keyword evidence="6 8" id="KW-0472">Membrane</keyword>
<reference evidence="11 12" key="1">
    <citation type="submission" date="2006-12" db="EMBL/GenBank/DDBJ databases">
        <title>Complete sequence of Shewanella amazonensis SB2B.</title>
        <authorList>
            <consortium name="US DOE Joint Genome Institute"/>
            <person name="Copeland A."/>
            <person name="Lucas S."/>
            <person name="Lapidus A."/>
            <person name="Barry K."/>
            <person name="Detter J.C."/>
            <person name="Glavina del Rio T."/>
            <person name="Hammon N."/>
            <person name="Israni S."/>
            <person name="Dalin E."/>
            <person name="Tice H."/>
            <person name="Pitluck S."/>
            <person name="Munk A.C."/>
            <person name="Brettin T."/>
            <person name="Bruce D."/>
            <person name="Han C."/>
            <person name="Tapia R."/>
            <person name="Gilna P."/>
            <person name="Schmutz J."/>
            <person name="Larimer F."/>
            <person name="Land M."/>
            <person name="Hauser L."/>
            <person name="Kyrpides N."/>
            <person name="Mikhailova N."/>
            <person name="Fredrickson J."/>
            <person name="Richardson P."/>
        </authorList>
    </citation>
    <scope>NUCLEOTIDE SEQUENCE [LARGE SCALE GENOMIC DNA]</scope>
    <source>
        <strain evidence="12">ATCC BAA-1098 / SB2B</strain>
    </source>
</reference>
<proteinExistence type="inferred from homology"/>
<dbReference type="FunFam" id="3.10.20.310:FF:000002">
    <property type="entry name" value="Outer membrane protein assembly factor BamA"/>
    <property type="match status" value="1"/>
</dbReference>
<evidence type="ECO:0000259" key="10">
    <source>
        <dbReference type="PROSITE" id="PS51779"/>
    </source>
</evidence>
<evidence type="ECO:0000256" key="4">
    <source>
        <dbReference type="ARBA" id="ARBA00022729"/>
    </source>
</evidence>
<evidence type="ECO:0000256" key="6">
    <source>
        <dbReference type="ARBA" id="ARBA00023136"/>
    </source>
</evidence>
<dbReference type="FunFam" id="3.10.20.310:FF:000003">
    <property type="entry name" value="Outer membrane protein assembly factor BamA"/>
    <property type="match status" value="1"/>
</dbReference>
<protein>
    <recommendedName>
        <fullName evidence="8 9">Outer membrane protein assembly factor BamA</fullName>
    </recommendedName>
</protein>
<keyword evidence="3 8" id="KW-0812">Transmembrane</keyword>
<evidence type="ECO:0000256" key="1">
    <source>
        <dbReference type="ARBA" id="ARBA00004370"/>
    </source>
</evidence>
<dbReference type="FunFam" id="3.10.20.310:FF:000001">
    <property type="entry name" value="Outer membrane protein assembly factor BamA"/>
    <property type="match status" value="1"/>
</dbReference>
<dbReference type="FunFam" id="2.40.160.50:FF:000001">
    <property type="entry name" value="Outer membrane protein assembly factor BamA"/>
    <property type="match status" value="1"/>
</dbReference>
<dbReference type="GO" id="GO:1990063">
    <property type="term" value="C:Bam protein complex"/>
    <property type="evidence" value="ECO:0007669"/>
    <property type="project" value="TreeGrafter"/>
</dbReference>
<dbReference type="Gene3D" id="2.40.160.50">
    <property type="entry name" value="membrane protein fhac: a member of the omp85/tpsb transporter family"/>
    <property type="match status" value="1"/>
</dbReference>
<dbReference type="InterPro" id="IPR034746">
    <property type="entry name" value="POTRA"/>
</dbReference>
<dbReference type="PANTHER" id="PTHR12815:SF23">
    <property type="entry name" value="OUTER MEMBRANE PROTEIN ASSEMBLY FACTOR BAMA"/>
    <property type="match status" value="1"/>
</dbReference>
<feature type="domain" description="POTRA" evidence="10">
    <location>
        <begin position="288"/>
        <end position="366"/>
    </location>
</feature>
<dbReference type="Pfam" id="PF07244">
    <property type="entry name" value="POTRA"/>
    <property type="match status" value="4"/>
</dbReference>
<dbReference type="PROSITE" id="PS51779">
    <property type="entry name" value="POTRA"/>
    <property type="match status" value="5"/>
</dbReference>
<dbReference type="InterPro" id="IPR000184">
    <property type="entry name" value="Bac_surfAg_D15"/>
</dbReference>
<keyword evidence="12" id="KW-1185">Reference proteome</keyword>
<feature type="domain" description="POTRA" evidence="10">
    <location>
        <begin position="114"/>
        <end position="194"/>
    </location>
</feature>
<feature type="domain" description="POTRA" evidence="10">
    <location>
        <begin position="197"/>
        <end position="285"/>
    </location>
</feature>
<evidence type="ECO:0000256" key="9">
    <source>
        <dbReference type="NCBIfam" id="TIGR03303"/>
    </source>
</evidence>
<feature type="chain" id="PRO_5009006548" description="Outer membrane protein assembly factor BamA" evidence="8">
    <location>
        <begin position="41"/>
        <end position="844"/>
    </location>
</feature>
<dbReference type="eggNOG" id="COG4775">
    <property type="taxonomic scope" value="Bacteria"/>
</dbReference>
<dbReference type="InterPro" id="IPR010827">
    <property type="entry name" value="BamA/TamA_POTRA"/>
</dbReference>
<comment type="subunit">
    <text evidence="8">Part of the Bam complex.</text>
</comment>
<dbReference type="Pfam" id="PF01103">
    <property type="entry name" value="Omp85"/>
    <property type="match status" value="1"/>
</dbReference>
<gene>
    <name evidence="8" type="primary">bamA</name>
    <name evidence="11" type="ordered locus">Sama_1147</name>
</gene>
<feature type="signal peptide" evidence="8">
    <location>
        <begin position="1"/>
        <end position="40"/>
    </location>
</feature>
<keyword evidence="4 8" id="KW-0732">Signal</keyword>
<dbReference type="KEGG" id="saz:Sama_1147"/>
<dbReference type="NCBIfam" id="TIGR03303">
    <property type="entry name" value="OM_YaeT"/>
    <property type="match status" value="1"/>
</dbReference>
<dbReference type="HOGENOM" id="CLU_007664_1_0_6"/>
<evidence type="ECO:0000313" key="12">
    <source>
        <dbReference type="Proteomes" id="UP000009175"/>
    </source>
</evidence>
<comment type="subcellular location">
    <subcellularLocation>
        <location evidence="8">Cell outer membrane</location>
    </subcellularLocation>
    <subcellularLocation>
        <location evidence="1">Membrane</location>
    </subcellularLocation>
</comment>
<dbReference type="PANTHER" id="PTHR12815">
    <property type="entry name" value="SORTING AND ASSEMBLY MACHINERY SAMM50 PROTEIN FAMILY MEMBER"/>
    <property type="match status" value="1"/>
</dbReference>
<feature type="domain" description="POTRA" evidence="10">
    <location>
        <begin position="369"/>
        <end position="443"/>
    </location>
</feature>